<proteinExistence type="predicted"/>
<organism evidence="1 2">
    <name type="scientific">Hygrophoropsis aurantiaca</name>
    <dbReference type="NCBI Taxonomy" id="72124"/>
    <lineage>
        <taxon>Eukaryota</taxon>
        <taxon>Fungi</taxon>
        <taxon>Dikarya</taxon>
        <taxon>Basidiomycota</taxon>
        <taxon>Agaricomycotina</taxon>
        <taxon>Agaricomycetes</taxon>
        <taxon>Agaricomycetidae</taxon>
        <taxon>Boletales</taxon>
        <taxon>Coniophorineae</taxon>
        <taxon>Hygrophoropsidaceae</taxon>
        <taxon>Hygrophoropsis</taxon>
    </lineage>
</organism>
<comment type="caution">
    <text evidence="1">The sequence shown here is derived from an EMBL/GenBank/DDBJ whole genome shotgun (WGS) entry which is preliminary data.</text>
</comment>
<sequence>MSTNQTQQKALFLQTKQGNLIVGDRIIPHPGQGELLIQVCAAGLNPVDYKIKEHGVFIKDYPAILGSDASGVVEEVGQGVQDFSKGDRVFTHGFYTNDKATFQQHTLATASFTDKIPSKLSFDEAASVPLGFDTAVTGLYGKSNGAGITPPWEGGNYDGKPIIIMGGSGSVGNYAIQLARLSGFSKIITTASPSHTATAYLKSLGATDVLDRHLSSDQLEDAVRKIAGSPVKVIYDTVSLPGTQRAAWNILAPDGTLVLTLPSQVKETEGKQRKVVTTFGNPHNNENKDLAIGAWHSLEGWLENGQIKPNKIEVLGHGLEGIKGGLERMSRGQVSGVKLIAHPQESV</sequence>
<reference evidence="1" key="1">
    <citation type="journal article" date="2021" name="New Phytol.">
        <title>Evolutionary innovations through gain and loss of genes in the ectomycorrhizal Boletales.</title>
        <authorList>
            <person name="Wu G."/>
            <person name="Miyauchi S."/>
            <person name="Morin E."/>
            <person name="Kuo A."/>
            <person name="Drula E."/>
            <person name="Varga T."/>
            <person name="Kohler A."/>
            <person name="Feng B."/>
            <person name="Cao Y."/>
            <person name="Lipzen A."/>
            <person name="Daum C."/>
            <person name="Hundley H."/>
            <person name="Pangilinan J."/>
            <person name="Johnson J."/>
            <person name="Barry K."/>
            <person name="LaButti K."/>
            <person name="Ng V."/>
            <person name="Ahrendt S."/>
            <person name="Min B."/>
            <person name="Choi I.G."/>
            <person name="Park H."/>
            <person name="Plett J.M."/>
            <person name="Magnuson J."/>
            <person name="Spatafora J.W."/>
            <person name="Nagy L.G."/>
            <person name="Henrissat B."/>
            <person name="Grigoriev I.V."/>
            <person name="Yang Z.L."/>
            <person name="Xu J."/>
            <person name="Martin F.M."/>
        </authorList>
    </citation>
    <scope>NUCLEOTIDE SEQUENCE</scope>
    <source>
        <strain evidence="1">ATCC 28755</strain>
    </source>
</reference>
<protein>
    <submittedName>
        <fullName evidence="1">Chaperonin 10-like protein</fullName>
    </submittedName>
</protein>
<dbReference type="EMBL" id="MU267624">
    <property type="protein sequence ID" value="KAH7913794.1"/>
    <property type="molecule type" value="Genomic_DNA"/>
</dbReference>
<name>A0ACB8AK66_9AGAM</name>
<gene>
    <name evidence="1" type="ORF">BJ138DRAFT_1001574</name>
</gene>
<accession>A0ACB8AK66</accession>
<evidence type="ECO:0000313" key="2">
    <source>
        <dbReference type="Proteomes" id="UP000790377"/>
    </source>
</evidence>
<dbReference type="Proteomes" id="UP000790377">
    <property type="component" value="Unassembled WGS sequence"/>
</dbReference>
<keyword evidence="2" id="KW-1185">Reference proteome</keyword>
<evidence type="ECO:0000313" key="1">
    <source>
        <dbReference type="EMBL" id="KAH7913794.1"/>
    </source>
</evidence>